<proteinExistence type="predicted"/>
<keyword evidence="3" id="KW-1185">Reference proteome</keyword>
<accession>A0AAD8E3S1</accession>
<organism evidence="2 3">
    <name type="scientific">Diploptera punctata</name>
    <name type="common">Pacific beetle cockroach</name>
    <dbReference type="NCBI Taxonomy" id="6984"/>
    <lineage>
        <taxon>Eukaryota</taxon>
        <taxon>Metazoa</taxon>
        <taxon>Ecdysozoa</taxon>
        <taxon>Arthropoda</taxon>
        <taxon>Hexapoda</taxon>
        <taxon>Insecta</taxon>
        <taxon>Pterygota</taxon>
        <taxon>Neoptera</taxon>
        <taxon>Polyneoptera</taxon>
        <taxon>Dictyoptera</taxon>
        <taxon>Blattodea</taxon>
        <taxon>Blaberoidea</taxon>
        <taxon>Blaberidae</taxon>
        <taxon>Diplopterinae</taxon>
        <taxon>Diploptera</taxon>
    </lineage>
</organism>
<reference evidence="2" key="1">
    <citation type="journal article" date="2023" name="IScience">
        <title>Live-bearing cockroach genome reveals convergent evolutionary mechanisms linked to viviparity in insects and beyond.</title>
        <authorList>
            <person name="Fouks B."/>
            <person name="Harrison M.C."/>
            <person name="Mikhailova A.A."/>
            <person name="Marchal E."/>
            <person name="English S."/>
            <person name="Carruthers M."/>
            <person name="Jennings E.C."/>
            <person name="Chiamaka E.L."/>
            <person name="Frigard R.A."/>
            <person name="Pippel M."/>
            <person name="Attardo G.M."/>
            <person name="Benoit J.B."/>
            <person name="Bornberg-Bauer E."/>
            <person name="Tobe S.S."/>
        </authorList>
    </citation>
    <scope>NUCLEOTIDE SEQUENCE</scope>
    <source>
        <strain evidence="2">Stay&amp;Tobe</strain>
    </source>
</reference>
<feature type="transmembrane region" description="Helical" evidence="1">
    <location>
        <begin position="37"/>
        <end position="68"/>
    </location>
</feature>
<keyword evidence="1" id="KW-0472">Membrane</keyword>
<feature type="non-terminal residue" evidence="2">
    <location>
        <position position="1"/>
    </location>
</feature>
<evidence type="ECO:0000256" key="1">
    <source>
        <dbReference type="SAM" id="Phobius"/>
    </source>
</evidence>
<dbReference type="EMBL" id="JASPKZ010009820">
    <property type="protein sequence ID" value="KAJ9575786.1"/>
    <property type="molecule type" value="Genomic_DNA"/>
</dbReference>
<evidence type="ECO:0000313" key="2">
    <source>
        <dbReference type="EMBL" id="KAJ9575786.1"/>
    </source>
</evidence>
<dbReference type="Proteomes" id="UP001233999">
    <property type="component" value="Unassembled WGS sequence"/>
</dbReference>
<dbReference type="AlphaFoldDB" id="A0AAD8E3S1"/>
<feature type="non-terminal residue" evidence="2">
    <location>
        <position position="126"/>
    </location>
</feature>
<sequence length="126" mass="14333">SFVFRRERLKSLVFTAAAVFPFQTSKAYDLGHLQCLPLLFALTFSCFPSMLTLGFWFFLVWLVLLPLLDVTNSIPKEKDNVFKPLSYNLKHLKIGVDTRRFALNCGGHLQWRVLLGVFPVVGAGVR</sequence>
<gene>
    <name evidence="2" type="ORF">L9F63_007327</name>
</gene>
<comment type="caution">
    <text evidence="2">The sequence shown here is derived from an EMBL/GenBank/DDBJ whole genome shotgun (WGS) entry which is preliminary data.</text>
</comment>
<keyword evidence="1" id="KW-0812">Transmembrane</keyword>
<name>A0AAD8E3S1_DIPPU</name>
<protein>
    <submittedName>
        <fullName evidence="2">Uncharacterized protein</fullName>
    </submittedName>
</protein>
<evidence type="ECO:0000313" key="3">
    <source>
        <dbReference type="Proteomes" id="UP001233999"/>
    </source>
</evidence>
<keyword evidence="1" id="KW-1133">Transmembrane helix</keyword>
<reference evidence="2" key="2">
    <citation type="submission" date="2023-05" db="EMBL/GenBank/DDBJ databases">
        <authorList>
            <person name="Fouks B."/>
        </authorList>
    </citation>
    <scope>NUCLEOTIDE SEQUENCE</scope>
    <source>
        <strain evidence="2">Stay&amp;Tobe</strain>
        <tissue evidence="2">Testes</tissue>
    </source>
</reference>